<name>A0A3B0TGF1_9ZZZZ</name>
<organism evidence="1">
    <name type="scientific">hydrothermal vent metagenome</name>
    <dbReference type="NCBI Taxonomy" id="652676"/>
    <lineage>
        <taxon>unclassified sequences</taxon>
        <taxon>metagenomes</taxon>
        <taxon>ecological metagenomes</taxon>
    </lineage>
</organism>
<sequence>MRYKQMNFEQRYTIECMLRQGHKKKHIAEARKSCYRDDFELDVEGNVHALDATTIDLCLSVFWWAEFRKAKGGIVLYDIKTSIPGFLHISNASLHDVNLLDILPYEAGSFYVMDKGK</sequence>
<protein>
    <submittedName>
        <fullName evidence="1">Transposase, Gmet_2093 family</fullName>
    </submittedName>
</protein>
<proteinExistence type="predicted"/>
<dbReference type="EMBL" id="UOEL01000056">
    <property type="protein sequence ID" value="VAW11229.1"/>
    <property type="molecule type" value="Genomic_DNA"/>
</dbReference>
<reference evidence="1" key="1">
    <citation type="submission" date="2018-06" db="EMBL/GenBank/DDBJ databases">
        <authorList>
            <person name="Zhirakovskaya E."/>
        </authorList>
    </citation>
    <scope>NUCLEOTIDE SEQUENCE</scope>
</reference>
<accession>A0A3B0TGF1</accession>
<gene>
    <name evidence="1" type="ORF">MNBD_BACTEROID03-1390</name>
</gene>
<dbReference type="AlphaFoldDB" id="A0A3B0TGF1"/>
<evidence type="ECO:0000313" key="1">
    <source>
        <dbReference type="EMBL" id="VAW11229.1"/>
    </source>
</evidence>